<dbReference type="Proteomes" id="UP000547674">
    <property type="component" value="Unassembled WGS sequence"/>
</dbReference>
<evidence type="ECO:0000259" key="1">
    <source>
        <dbReference type="PROSITE" id="PS50006"/>
    </source>
</evidence>
<dbReference type="SMART" id="SM00240">
    <property type="entry name" value="FHA"/>
    <property type="match status" value="1"/>
</dbReference>
<dbReference type="InterPro" id="IPR008984">
    <property type="entry name" value="SMAD_FHA_dom_sf"/>
</dbReference>
<evidence type="ECO:0000313" key="2">
    <source>
        <dbReference type="EMBL" id="NNF06241.1"/>
    </source>
</evidence>
<feature type="domain" description="FHA" evidence="1">
    <location>
        <begin position="191"/>
        <end position="244"/>
    </location>
</feature>
<dbReference type="EMBL" id="JABDJR010000217">
    <property type="protein sequence ID" value="NNF06241.1"/>
    <property type="molecule type" value="Genomic_DNA"/>
</dbReference>
<dbReference type="SUPFAM" id="SSF49879">
    <property type="entry name" value="SMAD/FHA domain"/>
    <property type="match status" value="1"/>
</dbReference>
<dbReference type="AlphaFoldDB" id="A0A7Y2E6S2"/>
<proteinExistence type="predicted"/>
<protein>
    <submittedName>
        <fullName evidence="2">FHA domain-containing protein</fullName>
    </submittedName>
</protein>
<evidence type="ECO:0000313" key="3">
    <source>
        <dbReference type="Proteomes" id="UP000547674"/>
    </source>
</evidence>
<accession>A0A7Y2E6S2</accession>
<reference evidence="2 3" key="1">
    <citation type="submission" date="2020-03" db="EMBL/GenBank/DDBJ databases">
        <title>Metabolic flexibility allows generalist bacteria to become dominant in a frequently disturbed ecosystem.</title>
        <authorList>
            <person name="Chen Y.-J."/>
            <person name="Leung P.M."/>
            <person name="Bay S.K."/>
            <person name="Hugenholtz P."/>
            <person name="Kessler A.J."/>
            <person name="Shelley G."/>
            <person name="Waite D.W."/>
            <person name="Cook P.L."/>
            <person name="Greening C."/>
        </authorList>
    </citation>
    <scope>NUCLEOTIDE SEQUENCE [LARGE SCALE GENOMIC DNA]</scope>
    <source>
        <strain evidence="2">SS_bin_28</strain>
    </source>
</reference>
<gene>
    <name evidence="2" type="ORF">HKN21_05740</name>
</gene>
<dbReference type="CDD" id="cd00060">
    <property type="entry name" value="FHA"/>
    <property type="match status" value="1"/>
</dbReference>
<dbReference type="InterPro" id="IPR000253">
    <property type="entry name" value="FHA_dom"/>
</dbReference>
<dbReference type="Pfam" id="PF00498">
    <property type="entry name" value="FHA"/>
    <property type="match status" value="1"/>
</dbReference>
<dbReference type="PROSITE" id="PS50006">
    <property type="entry name" value="FHA_DOMAIN"/>
    <property type="match status" value="1"/>
</dbReference>
<comment type="caution">
    <text evidence="2">The sequence shown here is derived from an EMBL/GenBank/DDBJ whole genome shotgun (WGS) entry which is preliminary data.</text>
</comment>
<dbReference type="Gene3D" id="2.60.200.20">
    <property type="match status" value="1"/>
</dbReference>
<name>A0A7Y2E6S2_UNCEI</name>
<organism evidence="2 3">
    <name type="scientific">Eiseniibacteriota bacterium</name>
    <dbReference type="NCBI Taxonomy" id="2212470"/>
    <lineage>
        <taxon>Bacteria</taxon>
        <taxon>Candidatus Eiseniibacteriota</taxon>
    </lineage>
</organism>
<sequence>MEDKRATGRDVIEAVVDNMTQSLEPLYTKTLAPSLFQVYLHPNDHQRLMTIEGELAVEASLRLDRALSELNAGRDESPLEKVAKLGAFNKLLQGDPETEAMTYERAGPRWDIRIDPHPDESFPRGGIEVASQLAIKASSTYAKGSDTVRISRTQRIGETSKRDTKTLDVLARIAFTDDSGSHEYAMTKDEILIGRRADVWADLQVVCPVDVSRKHVRIRRVPAGNGFEILDVSSLGTSVNGEKLPAKDLVQWTRLPVRARIGLAGKVVLEFESRIS</sequence>